<comment type="catalytic activity">
    <reaction evidence="12">
        <text>oxaloacetate + H(+) = pyruvate + CO2</text>
        <dbReference type="Rhea" id="RHEA:15641"/>
        <dbReference type="ChEBI" id="CHEBI:15361"/>
        <dbReference type="ChEBI" id="CHEBI:15378"/>
        <dbReference type="ChEBI" id="CHEBI:16452"/>
        <dbReference type="ChEBI" id="CHEBI:16526"/>
        <dbReference type="EC" id="4.1.1.112"/>
    </reaction>
</comment>
<dbReference type="Gene3D" id="3.50.30.40">
    <property type="entry name" value="Ribonuclease E inhibitor RraA/RraA-like"/>
    <property type="match status" value="1"/>
</dbReference>
<dbReference type="PANTHER" id="PTHR33254">
    <property type="entry name" value="4-HYDROXY-4-METHYL-2-OXOGLUTARATE ALDOLASE 3-RELATED"/>
    <property type="match status" value="1"/>
</dbReference>
<sequence>MNQDRIVAEYRIRMNIDRPEKKIIEEFKNFPTACISDAYRRRQTLPSNIKPVWDVKHRVAGSVITVSGTPSDEILALKAIEIAQPGDVIIVTGGYEASSSFWGGVMSTMAKVRGVAGLITDGKIRDLADCRELEFPIWATGVTPIAPTMDVPPGELNLPITIGEVIIKPGDLVVADEDGVVVVPQKDIHSVRDAVNFRLEKEKQWLEKIYSTEQMILKDVVDELLAKRNVEYLDK</sequence>
<evidence type="ECO:0000256" key="12">
    <source>
        <dbReference type="ARBA" id="ARBA00047973"/>
    </source>
</evidence>
<comment type="function">
    <text evidence="8">Catalyzes the aldol cleavage of 4-hydroxy-4-methyl-2-oxoglutarate (HMG) into 2 molecules of pyruvate. Also contains a secondary oxaloacetate (OAA) decarboxylase activity due to the common pyruvate enolate transition state formed following C-C bond cleavage in the retro-aldol and decarboxylation reactions.</text>
</comment>
<dbReference type="GO" id="GO:0008948">
    <property type="term" value="F:oxaloacetate decarboxylase activity"/>
    <property type="evidence" value="ECO:0007669"/>
    <property type="project" value="UniProtKB-EC"/>
</dbReference>
<dbReference type="EC" id="4.1.1.112" evidence="6"/>
<feature type="binding site" evidence="13">
    <location>
        <position position="126"/>
    </location>
    <ligand>
        <name>Mg(2+)</name>
        <dbReference type="ChEBI" id="CHEBI:18420"/>
    </ligand>
</feature>
<dbReference type="Pfam" id="PF03737">
    <property type="entry name" value="RraA-like"/>
    <property type="match status" value="1"/>
</dbReference>
<organism evidence="14">
    <name type="scientific">Ornithinibacillus sp. 4-3</name>
    <dbReference type="NCBI Taxonomy" id="3231488"/>
    <lineage>
        <taxon>Bacteria</taxon>
        <taxon>Bacillati</taxon>
        <taxon>Bacillota</taxon>
        <taxon>Bacilli</taxon>
        <taxon>Bacillales</taxon>
        <taxon>Bacillaceae</taxon>
        <taxon>Ornithinibacillus</taxon>
    </lineage>
</organism>
<comment type="cofactor">
    <cofactor evidence="2">
        <name>a divalent metal cation</name>
        <dbReference type="ChEBI" id="CHEBI:60240"/>
    </cofactor>
</comment>
<accession>A0AB39HKE2</accession>
<evidence type="ECO:0000313" key="14">
    <source>
        <dbReference type="EMBL" id="XDK32604.1"/>
    </source>
</evidence>
<dbReference type="PANTHER" id="PTHR33254:SF4">
    <property type="entry name" value="4-HYDROXY-4-METHYL-2-OXOGLUTARATE ALDOLASE 3-RELATED"/>
    <property type="match status" value="1"/>
</dbReference>
<evidence type="ECO:0000256" key="11">
    <source>
        <dbReference type="ARBA" id="ARBA00032305"/>
    </source>
</evidence>
<dbReference type="RefSeq" id="WP_368653292.1">
    <property type="nucleotide sequence ID" value="NZ_CP162599.1"/>
</dbReference>
<gene>
    <name evidence="14" type="ORF">AB4Y30_16600</name>
</gene>
<evidence type="ECO:0000256" key="8">
    <source>
        <dbReference type="ARBA" id="ARBA00025046"/>
    </source>
</evidence>
<protein>
    <recommendedName>
        <fullName evidence="7">Putative 4-hydroxy-4-methyl-2-oxoglutarate aldolase</fullName>
        <ecNumber evidence="6">4.1.1.112</ecNumber>
        <ecNumber evidence="5">4.1.3.17</ecNumber>
    </recommendedName>
    <alternativeName>
        <fullName evidence="11">Oxaloacetate decarboxylase</fullName>
    </alternativeName>
    <alternativeName>
        <fullName evidence="9">Regulator of ribonuclease activity homolog</fullName>
    </alternativeName>
    <alternativeName>
        <fullName evidence="10">RraA-like protein</fullName>
    </alternativeName>
</protein>
<comment type="subunit">
    <text evidence="4">Homotrimer.</text>
</comment>
<dbReference type="CDD" id="cd16841">
    <property type="entry name" value="RraA_family"/>
    <property type="match status" value="1"/>
</dbReference>
<reference evidence="14" key="1">
    <citation type="submission" date="2024-07" db="EMBL/GenBank/DDBJ databases">
        <title>Halotolerant mesophilic bacterium Ornithinibacillus sp. 4-3, sp. nov., isolated from soil.</title>
        <authorList>
            <person name="Sidarenka A.V."/>
            <person name="Guliayeva D.E."/>
            <person name="Leanovich S.I."/>
            <person name="Hileuskaya K.S."/>
            <person name="Akhremchuk A.E."/>
            <person name="Sikolenko M.A."/>
            <person name="Valentovich L.N."/>
        </authorList>
    </citation>
    <scope>NUCLEOTIDE SEQUENCE</scope>
    <source>
        <strain evidence="14">4-3</strain>
    </source>
</reference>
<keyword evidence="13" id="KW-0479">Metal-binding</keyword>
<feature type="binding site" evidence="13">
    <location>
        <position position="125"/>
    </location>
    <ligand>
        <name>substrate</name>
    </ligand>
</feature>
<comment type="similarity">
    <text evidence="3">Belongs to the class II aldolase/RraA-like family.</text>
</comment>
<dbReference type="InterPro" id="IPR036704">
    <property type="entry name" value="RraA/RraA-like_sf"/>
</dbReference>
<evidence type="ECO:0000256" key="6">
    <source>
        <dbReference type="ARBA" id="ARBA00012947"/>
    </source>
</evidence>
<evidence type="ECO:0000256" key="4">
    <source>
        <dbReference type="ARBA" id="ARBA00011233"/>
    </source>
</evidence>
<feature type="binding site" evidence="13">
    <location>
        <begin position="103"/>
        <end position="106"/>
    </location>
    <ligand>
        <name>substrate</name>
    </ligand>
</feature>
<dbReference type="InterPro" id="IPR005493">
    <property type="entry name" value="RraA/RraA-like"/>
</dbReference>
<evidence type="ECO:0000256" key="3">
    <source>
        <dbReference type="ARBA" id="ARBA00008621"/>
    </source>
</evidence>
<dbReference type="EC" id="4.1.3.17" evidence="5"/>
<proteinExistence type="inferred from homology"/>
<evidence type="ECO:0000256" key="9">
    <source>
        <dbReference type="ARBA" id="ARBA00029596"/>
    </source>
</evidence>
<name>A0AB39HKE2_9BACI</name>
<evidence type="ECO:0000256" key="2">
    <source>
        <dbReference type="ARBA" id="ARBA00001968"/>
    </source>
</evidence>
<keyword evidence="13" id="KW-0460">Magnesium</keyword>
<evidence type="ECO:0000256" key="7">
    <source>
        <dbReference type="ARBA" id="ARBA00016549"/>
    </source>
</evidence>
<dbReference type="EMBL" id="CP162599">
    <property type="protein sequence ID" value="XDK32604.1"/>
    <property type="molecule type" value="Genomic_DNA"/>
</dbReference>
<comment type="catalytic activity">
    <reaction evidence="1">
        <text>4-hydroxy-4-methyl-2-oxoglutarate = 2 pyruvate</text>
        <dbReference type="Rhea" id="RHEA:22748"/>
        <dbReference type="ChEBI" id="CHEBI:15361"/>
        <dbReference type="ChEBI" id="CHEBI:58276"/>
        <dbReference type="EC" id="4.1.3.17"/>
    </reaction>
</comment>
<dbReference type="SUPFAM" id="SSF89562">
    <property type="entry name" value="RraA-like"/>
    <property type="match status" value="1"/>
</dbReference>
<dbReference type="GO" id="GO:0046872">
    <property type="term" value="F:metal ion binding"/>
    <property type="evidence" value="ECO:0007669"/>
    <property type="project" value="UniProtKB-KW"/>
</dbReference>
<evidence type="ECO:0000256" key="13">
    <source>
        <dbReference type="PIRSR" id="PIRSR605493-1"/>
    </source>
</evidence>
<dbReference type="AlphaFoldDB" id="A0AB39HKE2"/>
<comment type="cofactor">
    <cofactor evidence="13">
        <name>Mg(2+)</name>
        <dbReference type="ChEBI" id="CHEBI:18420"/>
    </cofactor>
</comment>
<evidence type="ECO:0000256" key="5">
    <source>
        <dbReference type="ARBA" id="ARBA00012213"/>
    </source>
</evidence>
<evidence type="ECO:0000256" key="1">
    <source>
        <dbReference type="ARBA" id="ARBA00001342"/>
    </source>
</evidence>
<dbReference type="GO" id="GO:0047443">
    <property type="term" value="F:4-hydroxy-4-methyl-2-oxoglutarate aldolase activity"/>
    <property type="evidence" value="ECO:0007669"/>
    <property type="project" value="UniProtKB-EC"/>
</dbReference>
<evidence type="ECO:0000256" key="10">
    <source>
        <dbReference type="ARBA" id="ARBA00030169"/>
    </source>
</evidence>